<proteinExistence type="predicted"/>
<comment type="caution">
    <text evidence="3">The sequence shown here is derived from an EMBL/GenBank/DDBJ whole genome shotgun (WGS) entry which is preliminary data.</text>
</comment>
<feature type="domain" description="BTB" evidence="1">
    <location>
        <begin position="478"/>
        <end position="545"/>
    </location>
</feature>
<dbReference type="InterPro" id="IPR008974">
    <property type="entry name" value="TRAF-like"/>
</dbReference>
<accession>A0A232EXI5</accession>
<organism evidence="3 4">
    <name type="scientific">Trichomalopsis sarcophagae</name>
    <dbReference type="NCBI Taxonomy" id="543379"/>
    <lineage>
        <taxon>Eukaryota</taxon>
        <taxon>Metazoa</taxon>
        <taxon>Ecdysozoa</taxon>
        <taxon>Arthropoda</taxon>
        <taxon>Hexapoda</taxon>
        <taxon>Insecta</taxon>
        <taxon>Pterygota</taxon>
        <taxon>Neoptera</taxon>
        <taxon>Endopterygota</taxon>
        <taxon>Hymenoptera</taxon>
        <taxon>Apocrita</taxon>
        <taxon>Proctotrupomorpha</taxon>
        <taxon>Chalcidoidea</taxon>
        <taxon>Pteromalidae</taxon>
        <taxon>Pteromalinae</taxon>
        <taxon>Trichomalopsis</taxon>
    </lineage>
</organism>
<dbReference type="PROSITE" id="PS50144">
    <property type="entry name" value="MATH"/>
    <property type="match status" value="1"/>
</dbReference>
<feature type="domain" description="MATH" evidence="2">
    <location>
        <begin position="13"/>
        <end position="139"/>
    </location>
</feature>
<dbReference type="Pfam" id="PF22486">
    <property type="entry name" value="MATH_2"/>
    <property type="match status" value="2"/>
</dbReference>
<gene>
    <name evidence="3" type="ORF">TSAR_015921</name>
</gene>
<dbReference type="PANTHER" id="PTHR24413">
    <property type="entry name" value="SPECKLE-TYPE POZ PROTEIN"/>
    <property type="match status" value="1"/>
</dbReference>
<dbReference type="GO" id="GO:0030163">
    <property type="term" value="P:protein catabolic process"/>
    <property type="evidence" value="ECO:0007669"/>
    <property type="project" value="UniProtKB-ARBA"/>
</dbReference>
<evidence type="ECO:0000313" key="3">
    <source>
        <dbReference type="EMBL" id="OXU23072.1"/>
    </source>
</evidence>
<keyword evidence="4" id="KW-1185">Reference proteome</keyword>
<dbReference type="CDD" id="cd14733">
    <property type="entry name" value="BACK"/>
    <property type="match status" value="1"/>
</dbReference>
<dbReference type="SUPFAM" id="SSF54695">
    <property type="entry name" value="POZ domain"/>
    <property type="match status" value="4"/>
</dbReference>
<dbReference type="SMART" id="SM00225">
    <property type="entry name" value="BTB"/>
    <property type="match status" value="4"/>
</dbReference>
<feature type="domain" description="BTB" evidence="1">
    <location>
        <begin position="601"/>
        <end position="668"/>
    </location>
</feature>
<dbReference type="InterPro" id="IPR002083">
    <property type="entry name" value="MATH/TRAF_dom"/>
</dbReference>
<evidence type="ECO:0000259" key="1">
    <source>
        <dbReference type="PROSITE" id="PS50097"/>
    </source>
</evidence>
<reference evidence="3 4" key="1">
    <citation type="journal article" date="2017" name="Curr. Biol.">
        <title>The Evolution of Venom by Co-option of Single-Copy Genes.</title>
        <authorList>
            <person name="Martinson E.O."/>
            <person name="Mrinalini"/>
            <person name="Kelkar Y.D."/>
            <person name="Chang C.H."/>
            <person name="Werren J.H."/>
        </authorList>
    </citation>
    <scope>NUCLEOTIDE SEQUENCE [LARGE SCALE GENOMIC DNA]</scope>
    <source>
        <strain evidence="3 4">Alberta</strain>
        <tissue evidence="3">Whole body</tissue>
    </source>
</reference>
<protein>
    <recommendedName>
        <fullName evidence="5">BTB domain-containing protein</fullName>
    </recommendedName>
</protein>
<sequence>MPSIVAGEVTFDLLKFVWKINNFQTTCKNVSVADYLRSPELKTSDDTPIHLKLYPNGRNEASKDYLSLYLHIGEYIRAQVIFQILDAKGKVVAHHTTSTMRTFASQSDFGTEKLALRDFVIDPANGILTANKMLITCAITGHMGEIDVVKDENSQQRFKEINKYEALINDGEFSDVSLISEGRALKVHRCILAKSSSVFADMFKAETCQEKSVEIGDIRYDVLVELIRFVYIGRVNNIYSLANELYAAADTYALHGLMDMCKEAMCKNFNVDNVIECIKFANRRHMDELKKRSIEFIVAHADEVTNKPDFKALPSELLCEICCAMHVGEALHSPPFFGMKDIQCRLKLYPKGENEESRDLFSLVLPVHGKIEGTVTLQILNNKGEAVVSHTAEGRPFIGCYLHEYKKYGLRDFIIDPANGILDDDKMTITCKITQLTHEEMKKRSNKNKNREKMWQGVVGRLEEIDKYECLINENKFSDVTLISEGRVLKVHKCILAKSSLVFAAMFEAEMLEKQDSSVEIEDIRYDVLLEMIRFIYVGKVRNMDDLAGELLAAADKYALEKLMVMCEDAMCKNLNVDNVIESVVLADVHRMDVLKKKSIDDVTLISEGRVLKVHKCILAKSSLVFAAMFEAEMLEKQDSSVEIEDIRYDVLLEIIRFMYVGKVKNMDDLAGELLAAADKYALEKLMVMCEDTMCKNLNVDNVIESVVLADVHRMYVLKKKSIEFILAYANDVTNGRNFKSLPYDLLCEVHKCILAKSSLVFAAMFEAEMLEKQDSSVEIEDIRYDVLLEIIRFMYVGKVKNMDDLAGELLAAADKYALEKLMVMCEDAMCKNLNVDNVIESVVLADVHRMDVLKKKSIEYILAHANDVTNGRNFKSLPYDLLCEVCCAMSKKLKL</sequence>
<name>A0A232EXI5_9HYME</name>
<dbReference type="SUPFAM" id="SSF49599">
    <property type="entry name" value="TRAF domain-like"/>
    <property type="match status" value="2"/>
</dbReference>
<dbReference type="STRING" id="543379.A0A232EXI5"/>
<feature type="domain" description="BTB" evidence="1">
    <location>
        <begin position="174"/>
        <end position="236"/>
    </location>
</feature>
<dbReference type="Gene3D" id="2.60.210.10">
    <property type="entry name" value="Apoptosis, Tumor Necrosis Factor Receptor Associated Protein 2, Chain A"/>
    <property type="match status" value="2"/>
</dbReference>
<evidence type="ECO:0008006" key="5">
    <source>
        <dbReference type="Google" id="ProtNLM"/>
    </source>
</evidence>
<dbReference type="PROSITE" id="PS50097">
    <property type="entry name" value="BTB"/>
    <property type="match status" value="4"/>
</dbReference>
<dbReference type="EMBL" id="NNAY01001738">
    <property type="protein sequence ID" value="OXU23072.1"/>
    <property type="molecule type" value="Genomic_DNA"/>
</dbReference>
<dbReference type="InterPro" id="IPR011333">
    <property type="entry name" value="SKP1/BTB/POZ_sf"/>
</dbReference>
<dbReference type="Gene3D" id="6.10.250.3030">
    <property type="match status" value="4"/>
</dbReference>
<feature type="domain" description="BTB" evidence="1">
    <location>
        <begin position="731"/>
        <end position="804"/>
    </location>
</feature>
<dbReference type="Gene3D" id="3.30.710.10">
    <property type="entry name" value="Potassium Channel Kv1.1, Chain A"/>
    <property type="match status" value="4"/>
</dbReference>
<dbReference type="Proteomes" id="UP000215335">
    <property type="component" value="Unassembled WGS sequence"/>
</dbReference>
<dbReference type="FunFam" id="3.30.710.10:FF:000159">
    <property type="entry name" value="Speckle-type POZ protein B"/>
    <property type="match status" value="1"/>
</dbReference>
<dbReference type="AlphaFoldDB" id="A0A232EXI5"/>
<dbReference type="InterPro" id="IPR000210">
    <property type="entry name" value="BTB/POZ_dom"/>
</dbReference>
<evidence type="ECO:0000313" key="4">
    <source>
        <dbReference type="Proteomes" id="UP000215335"/>
    </source>
</evidence>
<evidence type="ECO:0000259" key="2">
    <source>
        <dbReference type="PROSITE" id="PS50144"/>
    </source>
</evidence>
<dbReference type="Pfam" id="PF00651">
    <property type="entry name" value="BTB"/>
    <property type="match status" value="4"/>
</dbReference>